<evidence type="ECO:0000313" key="4">
    <source>
        <dbReference type="Proteomes" id="UP000181951"/>
    </source>
</evidence>
<protein>
    <recommendedName>
        <fullName evidence="5">Secreted protein</fullName>
    </recommendedName>
</protein>
<organism evidence="3 4">
    <name type="scientific">Actinacidiphila rubida</name>
    <dbReference type="NCBI Taxonomy" id="310780"/>
    <lineage>
        <taxon>Bacteria</taxon>
        <taxon>Bacillati</taxon>
        <taxon>Actinomycetota</taxon>
        <taxon>Actinomycetes</taxon>
        <taxon>Kitasatosporales</taxon>
        <taxon>Streptomycetaceae</taxon>
        <taxon>Actinacidiphila</taxon>
    </lineage>
</organism>
<feature type="region of interest" description="Disordered" evidence="1">
    <location>
        <begin position="149"/>
        <end position="180"/>
    </location>
</feature>
<keyword evidence="4" id="KW-1185">Reference proteome</keyword>
<accession>A0A1H8GE75</accession>
<keyword evidence="2" id="KW-0732">Signal</keyword>
<evidence type="ECO:0000256" key="1">
    <source>
        <dbReference type="SAM" id="MobiDB-lite"/>
    </source>
</evidence>
<reference evidence="3 4" key="1">
    <citation type="submission" date="2016-10" db="EMBL/GenBank/DDBJ databases">
        <authorList>
            <person name="de Groot N.N."/>
        </authorList>
    </citation>
    <scope>NUCLEOTIDE SEQUENCE [LARGE SCALE GENOMIC DNA]</scope>
    <source>
        <strain evidence="3 4">CGMCC 4.2026</strain>
    </source>
</reference>
<name>A0A1H8GE75_9ACTN</name>
<sequence length="180" mass="17880">MAATATVKTFWGALLSVLLKCIAALGFTTAATRTRTTTAARSGETAGAACGTTATTAAVPAAGGAGSPGDGPTAAAHDEREVWRVPSPRAYEPLRETRDRVLPPTMRQRITAEAHGATPAGRSLPAGTLLTDDGYGGLMTVPATAANTARAARSTAGASGTADSASGTAARTLETAGLRA</sequence>
<dbReference type="Pfam" id="PF19871">
    <property type="entry name" value="DUF6344"/>
    <property type="match status" value="1"/>
</dbReference>
<proteinExistence type="predicted"/>
<dbReference type="Proteomes" id="UP000181951">
    <property type="component" value="Unassembled WGS sequence"/>
</dbReference>
<feature type="chain" id="PRO_5010234874" description="Secreted protein" evidence="2">
    <location>
        <begin position="31"/>
        <end position="180"/>
    </location>
</feature>
<evidence type="ECO:0000313" key="3">
    <source>
        <dbReference type="EMBL" id="SEN42075.1"/>
    </source>
</evidence>
<dbReference type="AlphaFoldDB" id="A0A1H8GE75"/>
<dbReference type="InterPro" id="IPR045925">
    <property type="entry name" value="DUF6344"/>
</dbReference>
<feature type="compositionally biased region" description="Low complexity" evidence="1">
    <location>
        <begin position="149"/>
        <end position="172"/>
    </location>
</feature>
<dbReference type="STRING" id="310780.SAMN05216267_100539"/>
<dbReference type="RefSeq" id="WP_069465622.1">
    <property type="nucleotide sequence ID" value="NZ_FODD01000005.1"/>
</dbReference>
<dbReference type="EMBL" id="FODD01000005">
    <property type="protein sequence ID" value="SEN42075.1"/>
    <property type="molecule type" value="Genomic_DNA"/>
</dbReference>
<dbReference type="OrthoDB" id="4327235at2"/>
<feature type="signal peptide" evidence="2">
    <location>
        <begin position="1"/>
        <end position="30"/>
    </location>
</feature>
<gene>
    <name evidence="3" type="ORF">SAMN05216267_100539</name>
</gene>
<evidence type="ECO:0008006" key="5">
    <source>
        <dbReference type="Google" id="ProtNLM"/>
    </source>
</evidence>
<evidence type="ECO:0000256" key="2">
    <source>
        <dbReference type="SAM" id="SignalP"/>
    </source>
</evidence>